<keyword evidence="2" id="KW-1185">Reference proteome</keyword>
<evidence type="ECO:0000313" key="2">
    <source>
        <dbReference type="Proteomes" id="UP001161389"/>
    </source>
</evidence>
<dbReference type="Proteomes" id="UP001161389">
    <property type="component" value="Unassembled WGS sequence"/>
</dbReference>
<evidence type="ECO:0000313" key="1">
    <source>
        <dbReference type="EMBL" id="GLQ30361.1"/>
    </source>
</evidence>
<proteinExistence type="predicted"/>
<dbReference type="RefSeq" id="WP_284379134.1">
    <property type="nucleotide sequence ID" value="NZ_BSNM01000003.1"/>
</dbReference>
<gene>
    <name evidence="1" type="ORF">GCM10007876_08390</name>
</gene>
<dbReference type="EMBL" id="BSNM01000003">
    <property type="protein sequence ID" value="GLQ30361.1"/>
    <property type="molecule type" value="Genomic_DNA"/>
</dbReference>
<reference evidence="1" key="1">
    <citation type="journal article" date="2014" name="Int. J. Syst. Evol. Microbiol.">
        <title>Complete genome sequence of Corynebacterium casei LMG S-19264T (=DSM 44701T), isolated from a smear-ripened cheese.</title>
        <authorList>
            <consortium name="US DOE Joint Genome Institute (JGI-PGF)"/>
            <person name="Walter F."/>
            <person name="Albersmeier A."/>
            <person name="Kalinowski J."/>
            <person name="Ruckert C."/>
        </authorList>
    </citation>
    <scope>NUCLEOTIDE SEQUENCE</scope>
    <source>
        <strain evidence="1">NBRC 110071</strain>
    </source>
</reference>
<accession>A0AA37S8H9</accession>
<name>A0AA37S8H9_9GAMM</name>
<protein>
    <submittedName>
        <fullName evidence="1">Uncharacterized protein</fullName>
    </submittedName>
</protein>
<reference evidence="1" key="2">
    <citation type="submission" date="2023-01" db="EMBL/GenBank/DDBJ databases">
        <title>Draft genome sequence of Litoribrevibacter albus strain NBRC 110071.</title>
        <authorList>
            <person name="Sun Q."/>
            <person name="Mori K."/>
        </authorList>
    </citation>
    <scope>NUCLEOTIDE SEQUENCE</scope>
    <source>
        <strain evidence="1">NBRC 110071</strain>
    </source>
</reference>
<comment type="caution">
    <text evidence="1">The sequence shown here is derived from an EMBL/GenBank/DDBJ whole genome shotgun (WGS) entry which is preliminary data.</text>
</comment>
<dbReference type="AlphaFoldDB" id="A0AA37S8H9"/>
<organism evidence="1 2">
    <name type="scientific">Litoribrevibacter albus</name>
    <dbReference type="NCBI Taxonomy" id="1473156"/>
    <lineage>
        <taxon>Bacteria</taxon>
        <taxon>Pseudomonadati</taxon>
        <taxon>Pseudomonadota</taxon>
        <taxon>Gammaproteobacteria</taxon>
        <taxon>Oceanospirillales</taxon>
        <taxon>Oceanospirillaceae</taxon>
        <taxon>Litoribrevibacter</taxon>
    </lineage>
</organism>
<sequence>MEFQKISEFELSSDAKHQKIFDSLIREIDFFGGIPIERNFKKGCITAAWPYGLDPFGLRISIHLCSESLALILIKFSACFRDYPDVHGHAEQKAKALMTHILTKSSKNQTSEGGVLERQIRKIQKNTLIQLVGQLFIDYNYGYPKELNSDLKTDI</sequence>